<feature type="repeat" description="WD" evidence="9">
    <location>
        <begin position="282"/>
        <end position="314"/>
    </location>
</feature>
<keyword evidence="7" id="KW-0687">Ribonucleoprotein</keyword>
<dbReference type="EMBL" id="KN822061">
    <property type="protein sequence ID" value="KIM60523.1"/>
    <property type="molecule type" value="Genomic_DNA"/>
</dbReference>
<evidence type="ECO:0000256" key="2">
    <source>
        <dbReference type="ARBA" id="ARBA00005649"/>
    </source>
</evidence>
<keyword evidence="13" id="KW-1185">Reference proteome</keyword>
<dbReference type="PANTHER" id="PTHR22851:SF0">
    <property type="entry name" value="DDB1- AND CUL4-ASSOCIATED FACTOR 13"/>
    <property type="match status" value="1"/>
</dbReference>
<evidence type="ECO:0000256" key="9">
    <source>
        <dbReference type="PROSITE-ProRule" id="PRU00221"/>
    </source>
</evidence>
<keyword evidence="6" id="KW-0539">Nucleus</keyword>
<dbReference type="PROSITE" id="PS50082">
    <property type="entry name" value="WD_REPEATS_2"/>
    <property type="match status" value="3"/>
</dbReference>
<reference evidence="12 13" key="1">
    <citation type="submission" date="2014-04" db="EMBL/GenBank/DDBJ databases">
        <authorList>
            <consortium name="DOE Joint Genome Institute"/>
            <person name="Kuo A."/>
            <person name="Kohler A."/>
            <person name="Nagy L.G."/>
            <person name="Floudas D."/>
            <person name="Copeland A."/>
            <person name="Barry K.W."/>
            <person name="Cichocki N."/>
            <person name="Veneault-Fourrey C."/>
            <person name="LaButti K."/>
            <person name="Lindquist E.A."/>
            <person name="Lipzen A."/>
            <person name="Lundell T."/>
            <person name="Morin E."/>
            <person name="Murat C."/>
            <person name="Sun H."/>
            <person name="Tunlid A."/>
            <person name="Henrissat B."/>
            <person name="Grigoriev I.V."/>
            <person name="Hibbett D.S."/>
            <person name="Martin F."/>
            <person name="Nordberg H.P."/>
            <person name="Cantor M.N."/>
            <person name="Hua S.X."/>
        </authorList>
    </citation>
    <scope>NUCLEOTIDE SEQUENCE [LARGE SCALE GENOMIC DNA]</scope>
    <source>
        <strain evidence="12 13">Foug A</strain>
    </source>
</reference>
<name>A0A0C2ZFR1_9AGAM</name>
<dbReference type="PRINTS" id="PR00320">
    <property type="entry name" value="GPROTEINBRPT"/>
</dbReference>
<dbReference type="UniPathway" id="UPA00143"/>
<feature type="region of interest" description="Disordered" evidence="10">
    <location>
        <begin position="402"/>
        <end position="449"/>
    </location>
</feature>
<feature type="repeat" description="WD" evidence="9">
    <location>
        <begin position="107"/>
        <end position="147"/>
    </location>
</feature>
<dbReference type="OrthoDB" id="10249065at2759"/>
<feature type="domain" description="Sof1-like protein" evidence="11">
    <location>
        <begin position="358"/>
        <end position="444"/>
    </location>
</feature>
<evidence type="ECO:0000256" key="5">
    <source>
        <dbReference type="ARBA" id="ARBA00022737"/>
    </source>
</evidence>
<dbReference type="SMART" id="SM00320">
    <property type="entry name" value="WD40"/>
    <property type="match status" value="7"/>
</dbReference>
<dbReference type="InterPro" id="IPR019775">
    <property type="entry name" value="WD40_repeat_CS"/>
</dbReference>
<dbReference type="SUPFAM" id="SSF50978">
    <property type="entry name" value="WD40 repeat-like"/>
    <property type="match status" value="1"/>
</dbReference>
<proteinExistence type="inferred from homology"/>
<evidence type="ECO:0000313" key="13">
    <source>
        <dbReference type="Proteomes" id="UP000053989"/>
    </source>
</evidence>
<gene>
    <name evidence="12" type="ORF">SCLCIDRAFT_1216806</name>
</gene>
<reference evidence="13" key="2">
    <citation type="submission" date="2015-01" db="EMBL/GenBank/DDBJ databases">
        <title>Evolutionary Origins and Diversification of the Mycorrhizal Mutualists.</title>
        <authorList>
            <consortium name="DOE Joint Genome Institute"/>
            <consortium name="Mycorrhizal Genomics Consortium"/>
            <person name="Kohler A."/>
            <person name="Kuo A."/>
            <person name="Nagy L.G."/>
            <person name="Floudas D."/>
            <person name="Copeland A."/>
            <person name="Barry K.W."/>
            <person name="Cichocki N."/>
            <person name="Veneault-Fourrey C."/>
            <person name="LaButti K."/>
            <person name="Lindquist E.A."/>
            <person name="Lipzen A."/>
            <person name="Lundell T."/>
            <person name="Morin E."/>
            <person name="Murat C."/>
            <person name="Riley R."/>
            <person name="Ohm R."/>
            <person name="Sun H."/>
            <person name="Tunlid A."/>
            <person name="Henrissat B."/>
            <person name="Grigoriev I.V."/>
            <person name="Hibbett D.S."/>
            <person name="Martin F."/>
        </authorList>
    </citation>
    <scope>NUCLEOTIDE SEQUENCE [LARGE SCALE GENOMIC DNA]</scope>
    <source>
        <strain evidence="13">Foug A</strain>
    </source>
</reference>
<evidence type="ECO:0000256" key="8">
    <source>
        <dbReference type="ARBA" id="ARBA00032239"/>
    </source>
</evidence>
<dbReference type="Pfam" id="PF00400">
    <property type="entry name" value="WD40"/>
    <property type="match status" value="3"/>
</dbReference>
<evidence type="ECO:0000256" key="7">
    <source>
        <dbReference type="ARBA" id="ARBA00023274"/>
    </source>
</evidence>
<dbReference type="AlphaFoldDB" id="A0A0C2ZFR1"/>
<dbReference type="InterPro" id="IPR015943">
    <property type="entry name" value="WD40/YVTN_repeat-like_dom_sf"/>
</dbReference>
<keyword evidence="5" id="KW-0677">Repeat</keyword>
<evidence type="ECO:0000256" key="6">
    <source>
        <dbReference type="ARBA" id="ARBA00023242"/>
    </source>
</evidence>
<dbReference type="PROSITE" id="PS50294">
    <property type="entry name" value="WD_REPEATS_REGION"/>
    <property type="match status" value="2"/>
</dbReference>
<dbReference type="PROSITE" id="PS00678">
    <property type="entry name" value="WD_REPEATS_1"/>
    <property type="match status" value="1"/>
</dbReference>
<dbReference type="InterPro" id="IPR007287">
    <property type="entry name" value="Sof1"/>
</dbReference>
<evidence type="ECO:0000259" key="11">
    <source>
        <dbReference type="Pfam" id="PF04158"/>
    </source>
</evidence>
<sequence>MVKISVLQHAPSAHLPARPGDPTPTSRNLDPLMHPFSRSRERIRALNAAKMERMFAKPFIAALEGHIDAVEVLCKKPGTLNTVASGSWDGGILVHNIAQQKEVHRIQDAHKGKVSGLCFAEGDRLLSCGVDTDIKLWDISPQDEVAGLQKPLNVFSGKSPFNSVDHHRSDRLFATASNIVQVWDETRTAAISNLTFPTAAETVTSVRFNLSETSVLGSIGSDRSFTLYDIRTGKAERRVIMQMRSNALSWSPTFPTLVLLASEDHNLYTFDVRQLSNPTQIYKAHVSAAMSCDWSPTGLEFVSGGWDRTVRIWKEGKGTHPEVYHTKRMQRVTSTVFTADARFVVSGSDDGNVRIWKAKAHEKLGVITARERAAIEYRESLKERWKYDQEVGRISRARHLPKSVQQTSKLKQTMLEAQRVKEERRRKHTRAGENKPKAERKKIVLAERS</sequence>
<dbReference type="Pfam" id="PF04158">
    <property type="entry name" value="Sof1"/>
    <property type="match status" value="1"/>
</dbReference>
<organism evidence="12 13">
    <name type="scientific">Scleroderma citrinum Foug A</name>
    <dbReference type="NCBI Taxonomy" id="1036808"/>
    <lineage>
        <taxon>Eukaryota</taxon>
        <taxon>Fungi</taxon>
        <taxon>Dikarya</taxon>
        <taxon>Basidiomycota</taxon>
        <taxon>Agaricomycotina</taxon>
        <taxon>Agaricomycetes</taxon>
        <taxon>Agaricomycetidae</taxon>
        <taxon>Boletales</taxon>
        <taxon>Sclerodermatineae</taxon>
        <taxon>Sclerodermataceae</taxon>
        <taxon>Scleroderma</taxon>
    </lineage>
</organism>
<accession>A0A0C2ZFR1</accession>
<evidence type="ECO:0000256" key="3">
    <source>
        <dbReference type="ARBA" id="ARBA00021762"/>
    </source>
</evidence>
<dbReference type="InterPro" id="IPR001680">
    <property type="entry name" value="WD40_rpt"/>
</dbReference>
<dbReference type="Proteomes" id="UP000053989">
    <property type="component" value="Unassembled WGS sequence"/>
</dbReference>
<dbReference type="GO" id="GO:0032040">
    <property type="term" value="C:small-subunit processome"/>
    <property type="evidence" value="ECO:0007669"/>
    <property type="project" value="TreeGrafter"/>
</dbReference>
<dbReference type="InterPro" id="IPR020472">
    <property type="entry name" value="WD40_PAC1"/>
</dbReference>
<dbReference type="FunCoup" id="A0A0C2ZFR1">
    <property type="interactions" value="942"/>
</dbReference>
<dbReference type="HOGENOM" id="CLU_033999_0_0_1"/>
<evidence type="ECO:0000313" key="12">
    <source>
        <dbReference type="EMBL" id="KIM60523.1"/>
    </source>
</evidence>
<feature type="region of interest" description="Disordered" evidence="10">
    <location>
        <begin position="11"/>
        <end position="32"/>
    </location>
</feature>
<evidence type="ECO:0000256" key="4">
    <source>
        <dbReference type="ARBA" id="ARBA00022574"/>
    </source>
</evidence>
<dbReference type="PANTHER" id="PTHR22851">
    <property type="entry name" value="U3 SMALL NUCLEOLAR RNA U3 SNORNA ASSOCIATED PROTEIN"/>
    <property type="match status" value="1"/>
</dbReference>
<protein>
    <recommendedName>
        <fullName evidence="3">DDB1- and CUL4-associated factor 13</fullName>
    </recommendedName>
    <alternativeName>
        <fullName evidence="8">WD repeat and SOF domain-containing protein 1</fullName>
    </alternativeName>
</protein>
<dbReference type="STRING" id="1036808.A0A0C2ZFR1"/>
<dbReference type="GO" id="GO:0000462">
    <property type="term" value="P:maturation of SSU-rRNA from tricistronic rRNA transcript (SSU-rRNA, 5.8S rRNA, LSU-rRNA)"/>
    <property type="evidence" value="ECO:0007669"/>
    <property type="project" value="TreeGrafter"/>
</dbReference>
<dbReference type="InParanoid" id="A0A0C2ZFR1"/>
<feature type="repeat" description="WD" evidence="9">
    <location>
        <begin position="325"/>
        <end position="366"/>
    </location>
</feature>
<dbReference type="InterPro" id="IPR036322">
    <property type="entry name" value="WD40_repeat_dom_sf"/>
</dbReference>
<comment type="subcellular location">
    <subcellularLocation>
        <location evidence="1">Nucleus</location>
        <location evidence="1">Nucleolus</location>
    </subcellularLocation>
</comment>
<evidence type="ECO:0000256" key="1">
    <source>
        <dbReference type="ARBA" id="ARBA00004604"/>
    </source>
</evidence>
<comment type="similarity">
    <text evidence="2">Belongs to the WD repeat DCAF13/WDSOF1 family.</text>
</comment>
<dbReference type="Gene3D" id="2.130.10.10">
    <property type="entry name" value="YVTN repeat-like/Quinoprotein amine dehydrogenase"/>
    <property type="match status" value="2"/>
</dbReference>
<feature type="compositionally biased region" description="Basic and acidic residues" evidence="10">
    <location>
        <begin position="430"/>
        <end position="449"/>
    </location>
</feature>
<evidence type="ECO:0000256" key="10">
    <source>
        <dbReference type="SAM" id="MobiDB-lite"/>
    </source>
</evidence>
<dbReference type="GO" id="GO:0016567">
    <property type="term" value="P:protein ubiquitination"/>
    <property type="evidence" value="ECO:0007669"/>
    <property type="project" value="UniProtKB-UniPathway"/>
</dbReference>
<keyword evidence="4 9" id="KW-0853">WD repeat</keyword>
<dbReference type="InterPro" id="IPR051733">
    <property type="entry name" value="WD_repeat_DCAF13/WDSOF1"/>
</dbReference>